<dbReference type="GO" id="GO:0071555">
    <property type="term" value="P:cell wall organization"/>
    <property type="evidence" value="ECO:0007669"/>
    <property type="project" value="InterPro"/>
</dbReference>
<evidence type="ECO:0000313" key="21">
    <source>
        <dbReference type="EMBL" id="MCY1722566.1"/>
    </source>
</evidence>
<feature type="domain" description="PAC" evidence="20">
    <location>
        <begin position="407"/>
        <end position="457"/>
    </location>
</feature>
<dbReference type="PROSITE" id="PS50109">
    <property type="entry name" value="HIS_KIN"/>
    <property type="match status" value="1"/>
</dbReference>
<keyword evidence="7 16" id="KW-0812">Transmembrane</keyword>
<dbReference type="NCBIfam" id="TIGR00229">
    <property type="entry name" value="sensory_box"/>
    <property type="match status" value="2"/>
</dbReference>
<keyword evidence="22" id="KW-1185">Reference proteome</keyword>
<dbReference type="InterPro" id="IPR005467">
    <property type="entry name" value="His_kinase_dom"/>
</dbReference>
<feature type="transmembrane region" description="Helical" evidence="16">
    <location>
        <begin position="131"/>
        <end position="155"/>
    </location>
</feature>
<keyword evidence="10" id="KW-0067">ATP-binding</keyword>
<dbReference type="InterPro" id="IPR003594">
    <property type="entry name" value="HATPase_dom"/>
</dbReference>
<feature type="coiled-coil region" evidence="15">
    <location>
        <begin position="448"/>
        <end position="499"/>
    </location>
</feature>
<keyword evidence="13 16" id="KW-0472">Membrane</keyword>
<keyword evidence="4" id="KW-1003">Cell membrane</keyword>
<dbReference type="SUPFAM" id="SSF55874">
    <property type="entry name" value="ATPase domain of HSP90 chaperone/DNA topoisomerase II/histidine kinase"/>
    <property type="match status" value="1"/>
</dbReference>
<evidence type="ECO:0000256" key="4">
    <source>
        <dbReference type="ARBA" id="ARBA00022475"/>
    </source>
</evidence>
<evidence type="ECO:0000256" key="6">
    <source>
        <dbReference type="ARBA" id="ARBA00022679"/>
    </source>
</evidence>
<dbReference type="SUPFAM" id="SSF47384">
    <property type="entry name" value="Homodimeric domain of signal transducing histidine kinase"/>
    <property type="match status" value="1"/>
</dbReference>
<evidence type="ECO:0000256" key="5">
    <source>
        <dbReference type="ARBA" id="ARBA00022553"/>
    </source>
</evidence>
<dbReference type="Gene3D" id="3.30.565.10">
    <property type="entry name" value="Histidine kinase-like ATPase, C-terminal domain"/>
    <property type="match status" value="1"/>
</dbReference>
<dbReference type="InterPro" id="IPR001610">
    <property type="entry name" value="PAC"/>
</dbReference>
<dbReference type="SMART" id="SM00388">
    <property type="entry name" value="HisKA"/>
    <property type="match status" value="1"/>
</dbReference>
<dbReference type="CDD" id="cd17546">
    <property type="entry name" value="REC_hyHK_CKI1_RcsC-like"/>
    <property type="match status" value="1"/>
</dbReference>
<dbReference type="SUPFAM" id="SSF55785">
    <property type="entry name" value="PYP-like sensor domain (PAS domain)"/>
    <property type="match status" value="2"/>
</dbReference>
<evidence type="ECO:0000256" key="2">
    <source>
        <dbReference type="ARBA" id="ARBA00004651"/>
    </source>
</evidence>
<reference evidence="21" key="1">
    <citation type="submission" date="2022-11" db="EMBL/GenBank/DDBJ databases">
        <title>Marilongibacter aestuarii gen. nov., sp. nov., isolated from tidal flat sediment.</title>
        <authorList>
            <person name="Jiayan W."/>
        </authorList>
    </citation>
    <scope>NUCLEOTIDE SEQUENCE</scope>
    <source>
        <strain evidence="21">Z1-6</strain>
    </source>
</reference>
<feature type="modified residue" description="4-aspartylphosphate" evidence="14">
    <location>
        <position position="794"/>
    </location>
</feature>
<dbReference type="InterPro" id="IPR000014">
    <property type="entry name" value="PAS"/>
</dbReference>
<dbReference type="InterPro" id="IPR003661">
    <property type="entry name" value="HisK_dim/P_dom"/>
</dbReference>
<evidence type="ECO:0000256" key="10">
    <source>
        <dbReference type="ARBA" id="ARBA00022840"/>
    </source>
</evidence>
<keyword evidence="15" id="KW-0175">Coiled coil</keyword>
<dbReference type="InterPro" id="IPR011620">
    <property type="entry name" value="Sig_transdc_His_kinase_LytS_TM"/>
</dbReference>
<dbReference type="GO" id="GO:0005524">
    <property type="term" value="F:ATP binding"/>
    <property type="evidence" value="ECO:0007669"/>
    <property type="project" value="UniProtKB-KW"/>
</dbReference>
<keyword evidence="12" id="KW-0902">Two-component regulatory system</keyword>
<comment type="caution">
    <text evidence="21">The sequence shown here is derived from an EMBL/GenBank/DDBJ whole genome shotgun (WGS) entry which is preliminary data.</text>
</comment>
<dbReference type="PANTHER" id="PTHR43047">
    <property type="entry name" value="TWO-COMPONENT HISTIDINE PROTEIN KINASE"/>
    <property type="match status" value="1"/>
</dbReference>
<feature type="transmembrane region" description="Helical" evidence="16">
    <location>
        <begin position="6"/>
        <end position="28"/>
    </location>
</feature>
<dbReference type="InterPro" id="IPR036097">
    <property type="entry name" value="HisK_dim/P_sf"/>
</dbReference>
<dbReference type="PROSITE" id="PS50112">
    <property type="entry name" value="PAS"/>
    <property type="match status" value="2"/>
</dbReference>
<dbReference type="AlphaFoldDB" id="A0A9X3J8H4"/>
<accession>A0A9X3J8H4</accession>
<evidence type="ECO:0000256" key="1">
    <source>
        <dbReference type="ARBA" id="ARBA00000085"/>
    </source>
</evidence>
<comment type="catalytic activity">
    <reaction evidence="1">
        <text>ATP + protein L-histidine = ADP + protein N-phospho-L-histidine.</text>
        <dbReference type="EC" id="2.7.13.3"/>
    </reaction>
</comment>
<feature type="domain" description="PAS" evidence="19">
    <location>
        <begin position="205"/>
        <end position="276"/>
    </location>
</feature>
<keyword evidence="11 16" id="KW-1133">Transmembrane helix</keyword>
<dbReference type="CDD" id="cd16922">
    <property type="entry name" value="HATPase_EvgS-ArcB-TorS-like"/>
    <property type="match status" value="1"/>
</dbReference>
<dbReference type="RefSeq" id="WP_343334891.1">
    <property type="nucleotide sequence ID" value="NZ_JAPOHD010000060.1"/>
</dbReference>
<dbReference type="Pfam" id="PF07694">
    <property type="entry name" value="5TM-5TMR_LYT"/>
    <property type="match status" value="1"/>
</dbReference>
<dbReference type="FunFam" id="3.30.565.10:FF:000023">
    <property type="entry name" value="PAS domain-containing sensor histidine kinase"/>
    <property type="match status" value="1"/>
</dbReference>
<dbReference type="Proteomes" id="UP001145087">
    <property type="component" value="Unassembled WGS sequence"/>
</dbReference>
<dbReference type="CDD" id="cd00130">
    <property type="entry name" value="PAS"/>
    <property type="match status" value="2"/>
</dbReference>
<evidence type="ECO:0000256" key="8">
    <source>
        <dbReference type="ARBA" id="ARBA00022741"/>
    </source>
</evidence>
<evidence type="ECO:0000256" key="7">
    <source>
        <dbReference type="ARBA" id="ARBA00022692"/>
    </source>
</evidence>
<feature type="domain" description="Histidine kinase" evidence="17">
    <location>
        <begin position="503"/>
        <end position="721"/>
    </location>
</feature>
<evidence type="ECO:0000256" key="9">
    <source>
        <dbReference type="ARBA" id="ARBA00022777"/>
    </source>
</evidence>
<evidence type="ECO:0000256" key="14">
    <source>
        <dbReference type="PROSITE-ProRule" id="PRU00169"/>
    </source>
</evidence>
<evidence type="ECO:0000256" key="15">
    <source>
        <dbReference type="SAM" id="Coils"/>
    </source>
</evidence>
<dbReference type="SMART" id="SM00091">
    <property type="entry name" value="PAS"/>
    <property type="match status" value="2"/>
</dbReference>
<dbReference type="EC" id="2.7.13.3" evidence="3"/>
<evidence type="ECO:0000259" key="19">
    <source>
        <dbReference type="PROSITE" id="PS50112"/>
    </source>
</evidence>
<feature type="transmembrane region" description="Helical" evidence="16">
    <location>
        <begin position="40"/>
        <end position="58"/>
    </location>
</feature>
<dbReference type="CDD" id="cd00082">
    <property type="entry name" value="HisKA"/>
    <property type="match status" value="1"/>
</dbReference>
<feature type="transmembrane region" description="Helical" evidence="16">
    <location>
        <begin position="103"/>
        <end position="125"/>
    </location>
</feature>
<dbReference type="Pfam" id="PF00072">
    <property type="entry name" value="Response_reg"/>
    <property type="match status" value="1"/>
</dbReference>
<keyword evidence="9" id="KW-0418">Kinase</keyword>
<dbReference type="SMART" id="SM00086">
    <property type="entry name" value="PAC"/>
    <property type="match status" value="2"/>
</dbReference>
<dbReference type="InterPro" id="IPR035965">
    <property type="entry name" value="PAS-like_dom_sf"/>
</dbReference>
<dbReference type="GO" id="GO:0000155">
    <property type="term" value="F:phosphorelay sensor kinase activity"/>
    <property type="evidence" value="ECO:0007669"/>
    <property type="project" value="InterPro"/>
</dbReference>
<dbReference type="Gene3D" id="3.40.50.2300">
    <property type="match status" value="1"/>
</dbReference>
<organism evidence="21 22">
    <name type="scientific">Draconibacterium aestuarii</name>
    <dbReference type="NCBI Taxonomy" id="2998507"/>
    <lineage>
        <taxon>Bacteria</taxon>
        <taxon>Pseudomonadati</taxon>
        <taxon>Bacteroidota</taxon>
        <taxon>Bacteroidia</taxon>
        <taxon>Marinilabiliales</taxon>
        <taxon>Prolixibacteraceae</taxon>
        <taxon>Draconibacterium</taxon>
    </lineage>
</organism>
<dbReference type="InterPro" id="IPR011006">
    <property type="entry name" value="CheY-like_superfamily"/>
</dbReference>
<keyword evidence="6" id="KW-0808">Transferase</keyword>
<dbReference type="SUPFAM" id="SSF52172">
    <property type="entry name" value="CheY-like"/>
    <property type="match status" value="1"/>
</dbReference>
<dbReference type="InterPro" id="IPR036890">
    <property type="entry name" value="HATPase_C_sf"/>
</dbReference>
<evidence type="ECO:0000256" key="11">
    <source>
        <dbReference type="ARBA" id="ARBA00022989"/>
    </source>
</evidence>
<name>A0A9X3J8H4_9BACT</name>
<dbReference type="SMART" id="SM00387">
    <property type="entry name" value="HATPase_c"/>
    <property type="match status" value="1"/>
</dbReference>
<proteinExistence type="predicted"/>
<evidence type="ECO:0000259" key="17">
    <source>
        <dbReference type="PROSITE" id="PS50109"/>
    </source>
</evidence>
<dbReference type="InterPro" id="IPR004358">
    <property type="entry name" value="Sig_transdc_His_kin-like_C"/>
</dbReference>
<evidence type="ECO:0000259" key="20">
    <source>
        <dbReference type="PROSITE" id="PS50113"/>
    </source>
</evidence>
<dbReference type="GO" id="GO:0005886">
    <property type="term" value="C:plasma membrane"/>
    <property type="evidence" value="ECO:0007669"/>
    <property type="project" value="UniProtKB-SubCell"/>
</dbReference>
<evidence type="ECO:0000256" key="3">
    <source>
        <dbReference type="ARBA" id="ARBA00012438"/>
    </source>
</evidence>
<evidence type="ECO:0000313" key="22">
    <source>
        <dbReference type="Proteomes" id="UP001145087"/>
    </source>
</evidence>
<dbReference type="InterPro" id="IPR000700">
    <property type="entry name" value="PAS-assoc_C"/>
</dbReference>
<evidence type="ECO:0000259" key="18">
    <source>
        <dbReference type="PROSITE" id="PS50110"/>
    </source>
</evidence>
<dbReference type="Gene3D" id="3.30.450.20">
    <property type="entry name" value="PAS domain"/>
    <property type="match status" value="2"/>
</dbReference>
<dbReference type="PANTHER" id="PTHR43047:SF64">
    <property type="entry name" value="HISTIDINE KINASE CONTAINING CHEY-HOMOLOGOUS RECEIVER DOMAIN AND PAS DOMAIN-RELATED"/>
    <property type="match status" value="1"/>
</dbReference>
<keyword evidence="5 14" id="KW-0597">Phosphoprotein</keyword>
<protein>
    <recommendedName>
        <fullName evidence="3">histidine kinase</fullName>
        <ecNumber evidence="3">2.7.13.3</ecNumber>
    </recommendedName>
</protein>
<comment type="subcellular location">
    <subcellularLocation>
        <location evidence="2">Cell membrane</location>
        <topology evidence="2">Multi-pass membrane protein</topology>
    </subcellularLocation>
</comment>
<dbReference type="PROSITE" id="PS50113">
    <property type="entry name" value="PAC"/>
    <property type="match status" value="2"/>
</dbReference>
<dbReference type="Gene3D" id="1.10.287.130">
    <property type="match status" value="1"/>
</dbReference>
<dbReference type="SMART" id="SM00448">
    <property type="entry name" value="REC"/>
    <property type="match status" value="1"/>
</dbReference>
<evidence type="ECO:0000256" key="12">
    <source>
        <dbReference type="ARBA" id="ARBA00023012"/>
    </source>
</evidence>
<feature type="transmembrane region" description="Helical" evidence="16">
    <location>
        <begin position="70"/>
        <end position="91"/>
    </location>
</feature>
<evidence type="ECO:0000256" key="13">
    <source>
        <dbReference type="ARBA" id="ARBA00023136"/>
    </source>
</evidence>
<gene>
    <name evidence="21" type="ORF">OU798_19610</name>
</gene>
<dbReference type="EMBL" id="JAPOHD010000060">
    <property type="protein sequence ID" value="MCY1722566.1"/>
    <property type="molecule type" value="Genomic_DNA"/>
</dbReference>
<feature type="domain" description="PAS" evidence="19">
    <location>
        <begin position="333"/>
        <end position="392"/>
    </location>
</feature>
<dbReference type="Pfam" id="PF02518">
    <property type="entry name" value="HATPase_c"/>
    <property type="match status" value="1"/>
</dbReference>
<feature type="domain" description="Response regulatory" evidence="18">
    <location>
        <begin position="744"/>
        <end position="859"/>
    </location>
</feature>
<feature type="domain" description="PAC" evidence="20">
    <location>
        <begin position="280"/>
        <end position="332"/>
    </location>
</feature>
<sequence>MDNSFFEGLIQNVLLLLVFSFLYDFRWIDSINSRKFAPKLFSGAIVGAIGVLLMNTPWTYAPGIVFDTRSILLSVTGLYLGGIPTLVAMLLTGGFRIFIGGDGLWMGLSVIILSGILGIVLKLYLSKINAAITIWNLLILGFGVHLVMLGCTVFLPADQFLPTLKSIAGPVLLIYPASTVLLGILMNKHLASWQNRMAKDRLIESERRFTEMIKNIKMLSVIIDSEQKITFCNEYLLKVTGYTKEEVIGKNWIDLFIAADEKEMVLATFKNLISGKVFLSHLENRIVTKNKQELVISWNNTILKDSDGIISGTASIGENITEKQIAIQELKKSEDKFNQLFQSSPDAITLTCVKNQHVVEVNDSASVLTGYNKDELIGHPILTTRLWNDERELEEYSELISNQGKVTNYEAQIKTKSGTIKTVLVSGEILLIQDEYYIIGVIRDISPRKETERELHEKNMELQLVNKKLIDSISQLEELNKELKEAKELAEESNRLKSVFLQNISHEIRTPMNGILGFLSLLKDTQQDLQARDQYLEIINKSGERLLNTVNDLIDISRIETKQISINKEAISLSEILHHQYAFYKTIAAEKGLEMKLTSECISRDTIINTDKQLLYSIFSNLLSNAVKFTQQGTIELGSFDKNGSIVFFVKDTGVGIPANRINAIFDRFVQADLNMTRAYEGSGLGLSIAKAYVGLLGGNIWVKSEKDKGSTFFFELPLDLTNRERGKKEKIHSEEKICLKECRILVAEDDEVSFLYLKNLLKSKNMKLFHVINGAEAVEAVRNNTDFCVVLMDIKMPVMSGLEATLQIRNFNKEIPIIAQTAYAMAEDSEKLLSVGFNEYISKPINKEKLLGLIQKHLDKKK</sequence>
<dbReference type="Pfam" id="PF13426">
    <property type="entry name" value="PAS_9"/>
    <property type="match status" value="2"/>
</dbReference>
<dbReference type="Pfam" id="PF00512">
    <property type="entry name" value="HisKA"/>
    <property type="match status" value="1"/>
</dbReference>
<dbReference type="InterPro" id="IPR001789">
    <property type="entry name" value="Sig_transdc_resp-reg_receiver"/>
</dbReference>
<dbReference type="PROSITE" id="PS50110">
    <property type="entry name" value="RESPONSE_REGULATORY"/>
    <property type="match status" value="1"/>
</dbReference>
<dbReference type="PRINTS" id="PR00344">
    <property type="entry name" value="BCTRLSENSOR"/>
</dbReference>
<keyword evidence="8" id="KW-0547">Nucleotide-binding</keyword>
<evidence type="ECO:0000256" key="16">
    <source>
        <dbReference type="SAM" id="Phobius"/>
    </source>
</evidence>